<dbReference type="InterPro" id="IPR043824">
    <property type="entry name" value="DUF5801"/>
</dbReference>
<dbReference type="InterPro" id="IPR002035">
    <property type="entry name" value="VWF_A"/>
</dbReference>
<feature type="region of interest" description="Disordered" evidence="2">
    <location>
        <begin position="108"/>
        <end position="127"/>
    </location>
</feature>
<keyword evidence="1" id="KW-0106">Calcium</keyword>
<dbReference type="InterPro" id="IPR018511">
    <property type="entry name" value="Hemolysin-typ_Ca-bd_CS"/>
</dbReference>
<dbReference type="Proteomes" id="UP000242915">
    <property type="component" value="Unassembled WGS sequence"/>
</dbReference>
<dbReference type="NCBIfam" id="TIGR03660">
    <property type="entry name" value="T1SS_rpt_143"/>
    <property type="match status" value="2"/>
</dbReference>
<reference evidence="5" key="1">
    <citation type="submission" date="2017-06" db="EMBL/GenBank/DDBJ databases">
        <authorList>
            <person name="Varghese N."/>
            <person name="Submissions S."/>
        </authorList>
    </citation>
    <scope>NUCLEOTIDE SEQUENCE [LARGE SCALE GENOMIC DNA]</scope>
    <source>
        <strain evidence="5">CIP 108523</strain>
    </source>
</reference>
<dbReference type="SUPFAM" id="SSF53300">
    <property type="entry name" value="vWA-like"/>
    <property type="match status" value="2"/>
</dbReference>
<dbReference type="GO" id="GO:0005245">
    <property type="term" value="F:voltage-gated calcium channel activity"/>
    <property type="evidence" value="ECO:0007669"/>
    <property type="project" value="TreeGrafter"/>
</dbReference>
<dbReference type="PANTHER" id="PTHR10166">
    <property type="entry name" value="VOLTAGE-DEPENDENT CALCIUM CHANNEL SUBUNIT ALPHA-2/DELTA-RELATED"/>
    <property type="match status" value="1"/>
</dbReference>
<dbReference type="InterPro" id="IPR019960">
    <property type="entry name" value="T1SS_VCA0849"/>
</dbReference>
<dbReference type="GO" id="GO:0005509">
    <property type="term" value="F:calcium ion binding"/>
    <property type="evidence" value="ECO:0007669"/>
    <property type="project" value="InterPro"/>
</dbReference>
<feature type="domain" description="VWFA" evidence="3">
    <location>
        <begin position="1982"/>
        <end position="2153"/>
    </location>
</feature>
<evidence type="ECO:0000313" key="5">
    <source>
        <dbReference type="Proteomes" id="UP000242915"/>
    </source>
</evidence>
<name>A0A239A269_9PSED</name>
<evidence type="ECO:0000256" key="2">
    <source>
        <dbReference type="SAM" id="MobiDB-lite"/>
    </source>
</evidence>
<dbReference type="PANTHER" id="PTHR10166:SF37">
    <property type="entry name" value="STOLID, ISOFORM H"/>
    <property type="match status" value="1"/>
</dbReference>
<dbReference type="Pfam" id="PF19116">
    <property type="entry name" value="DUF5801"/>
    <property type="match status" value="2"/>
</dbReference>
<dbReference type="NCBIfam" id="TIGR01965">
    <property type="entry name" value="VCBS_repeat"/>
    <property type="match status" value="2"/>
</dbReference>
<dbReference type="PROSITE" id="PS50234">
    <property type="entry name" value="VWFA"/>
    <property type="match status" value="2"/>
</dbReference>
<dbReference type="SMART" id="SM00327">
    <property type="entry name" value="VWA"/>
    <property type="match status" value="2"/>
</dbReference>
<dbReference type="InterPro" id="IPR010221">
    <property type="entry name" value="VCBS_dom"/>
</dbReference>
<dbReference type="Pfam" id="PF13519">
    <property type="entry name" value="VWA_2"/>
    <property type="match status" value="2"/>
</dbReference>
<sequence>MATLIGVVTQVVGEVFAVASNGSRRPLVEGDRLFAGEQINTGATGALAVKLSNGELLTLGRDSSLALSEQMLAQAGEGSNAPQQDTPAPTANDLTEVEKLQAAIEAGVDPTQEAEATAAGPGSSGGAGGVGGGHSFVLLDAVGGSVDPELGFPTAGFNDGPEFVDPDIEVDPRLPIAETPEPPVVQPPVEPPVVVPPTEPEPTDFTPVVTVDYQDFVGSVIAGPAIVEESALVQGTNPASNGEQASGKLVVESRDGVSALEVMDVNGNWVNVTQGGTVQGQYGVLTIDANGNWNYVLSANTLDHTNPNATGADDQVGESFSVRVTDLDGDVSPIATLDVLVNDDGPVAAVGEAAQIHLFVDEDETAQGNTDGDSTTNVTSGAPGTLNTLVNFGADGAGSFGLSNSGAAISSLTAQGLTSGGAALSYSVVGNTLTAVANGETIFTFVVGADGSYNFTLSGPVDHPVTDGNDDELLSFPLDLSALITATDGDGDSLATAFPAGSFTVNIEDDVPVFAGPQGDQDAGRMSLAAAQPFGVHGNVQEDALETSAGAPYQGNPEGGQTVTAHGDAGLLGSLVKFGADGPGEFFLKADVSQLNAQGLTSEGTPLSYALVGNSLVASANGHPIFTLTVTAAGGYDFVLQGPIDHPLIDGDDSEDQSVLSIDFSASLGVTDGDGDPLAGGFPANTFTINIEDDVPILIGSENGPVVGGSVQEDALLSANGAPYQGNAEGGQTVTAQGADGVLKALVSFGADGPGEFSLNGKTASLLAQNLTSEGTALSYSFSGNTLTASANGHTIFTLSVSAGGGYEFVLKGPIDHPQADGNDAETLPGLGIDFSGILSATDGDGDPLAGGFAANTFTINIEDDVPVAQNSTAPLILDDEGLYGGINGGVGDTPDAATSVSGTLSYAAGADGLKSVVLSGPDKLGNEDVVSKWDASSNTLTLSSSRGDLVTMVLNPATGAYTLTLLQPVLHAEGGAENDALLNIDFTVTDGDSDAVTKTLQVTIDDDTPTIEQSAIADTSFVTFNGSDAGYANSYGYYVKNPDGTPAQGKVIWANVQDVDPGQTASLNGLNPEDVGFFIIPNGGANASLADGAELTFALVDGKWQAQLGGTALTGADGANVLFSDATLNPGGAHLQDTADPGNQNWEDQTLSSDFDYNDVSTSVTWGGRLQVDETRLDIDVSRDFSGIFNVQAGADGLRSLEYSLGIADPVSGIVDSGLVDSLSNQAVLLSVNPAGEVEGRTSSGDLVFTVSVSAAGVVTLDQVRAIVHPSSDPDEVKVLGSDLIHLTATATDNDGDSVDSTLDLGKLISFRDDAPTAIDDCAQTLVEGNASNVASGSVLTNDQAGNDGGKAFVGWNNTLNSAAMAELGKYGTLVLNPVTGEYSFTLDNSDPDTIALADGQKISQSLEYTMRDFDGDISTATLTIKIVGSDTGVTVEGLNVEGGELSFNEENLANGSSPNAALLSDGGTFTITAGDGISSIEIGSNSFTFAQLQGATPGAPLTIDSPAGVLHITGFTGTIAGGTVSYSYTLQDPSMHPSANGENTIVEQFAIKVTDLDGDTDSATLDVTVIDDVPTAVDDKPACIVQSALPEVNLTLVLDVSGSMQGAKLTALKAAVANLALAYAELGTAVHINLIAFAGSASEIGDYSFSSTTDQGYIDLLAKVQGLSASGNTNYEAALGVAKTEIGNDLAAFGADPAQQNKLYFISDGEPTAGKTGQALTNWINHNWSNFIGDIDGDGNPATNNFQAYSVGISFSGSYLQQISSSNMVINTSPENLSATLADLAGVGGDVSGNVLANDQPGADGIDHIQSITVGTQTFSLNAAGNGIISSGAGLVTYSYDAATDKLTLTTATGKLTIYLDSSAGHAAGDFSFVANADLVFGETGQVTQQFTYTVVDGDGDPSSANLDICIRSDQSVLVVGNNASDFGTGASSSTTPHFIASPFDSDGKGLIAGVGGNDTLVGDIGGAGAPTVDPAKNYNIALILDRSGSMADDPDGSGGYSSRLSLLKDAVRSFLDKLDAHPGNINIALVVFSSTSSILLSGTLDDVQAALSGNNDALARVTADGGTNYEAAFKTTNAWFASIEGNHYENLAYFLTDGDPTTYNGDNSDTGSTVNINDVTRALDDASVLMGRAELHAIGIGSGINSDVLRYFDNTDQLTGNVSTNVVGGTVHAQVGQPEIVLTADQLLATLDPGHVTPGALSPLGNDHLVGGAGDDLIFGDALNTTWIAGYETTAPSFQVLVSHLTDVNGGTAPSQAQLISFIENNALALGASVPNSGGNDLLEGGSGNDWLFAQGGDDLLIGGIGDDQLFGGTGADTFVWNSADRDSGSHDVVRDFNMADGDALDLSSLLVGVVDHSSAAELSAYLSFAPSGSDTHINISSTGQVADPGSIDQTVTLANVTLSGGDSASIIQNMLDNHTLVS</sequence>
<dbReference type="InterPro" id="IPR001343">
    <property type="entry name" value="Hemolysn_Ca-bd"/>
</dbReference>
<dbReference type="InterPro" id="IPR047777">
    <property type="entry name" value="LapA-like_RM"/>
</dbReference>
<organism evidence="4 5">
    <name type="scientific">Pseudomonas segetis</name>
    <dbReference type="NCBI Taxonomy" id="298908"/>
    <lineage>
        <taxon>Bacteria</taxon>
        <taxon>Pseudomonadati</taxon>
        <taxon>Pseudomonadota</taxon>
        <taxon>Gammaproteobacteria</taxon>
        <taxon>Pseudomonadales</taxon>
        <taxon>Pseudomonadaceae</taxon>
        <taxon>Pseudomonas</taxon>
    </lineage>
</organism>
<dbReference type="CDD" id="cd00198">
    <property type="entry name" value="vWFA"/>
    <property type="match status" value="2"/>
</dbReference>
<dbReference type="InterPro" id="IPR036465">
    <property type="entry name" value="vWFA_dom_sf"/>
</dbReference>
<dbReference type="PROSITE" id="PS00330">
    <property type="entry name" value="HEMOLYSIN_CALCIUM"/>
    <property type="match status" value="2"/>
</dbReference>
<keyword evidence="5" id="KW-1185">Reference proteome</keyword>
<accession>A0A239A269</accession>
<dbReference type="InterPro" id="IPR051173">
    <property type="entry name" value="Ca_channel_alpha-2/delta"/>
</dbReference>
<dbReference type="InterPro" id="IPR011049">
    <property type="entry name" value="Serralysin-like_metalloprot_C"/>
</dbReference>
<dbReference type="Gene3D" id="2.150.10.10">
    <property type="entry name" value="Serralysin-like metalloprotease, C-terminal"/>
    <property type="match status" value="1"/>
</dbReference>
<protein>
    <submittedName>
        <fullName evidence="4">T1SS-143 domain-containing protein/type I secretion C-terminal target domain (VC_A0849 subclass)</fullName>
    </submittedName>
</protein>
<evidence type="ECO:0000256" key="1">
    <source>
        <dbReference type="ARBA" id="ARBA00022837"/>
    </source>
</evidence>
<dbReference type="Pfam" id="PF00353">
    <property type="entry name" value="HemolysinCabind"/>
    <property type="match status" value="2"/>
</dbReference>
<dbReference type="RefSeq" id="WP_089358886.1">
    <property type="nucleotide sequence ID" value="NZ_FZOG01000001.1"/>
</dbReference>
<dbReference type="EMBL" id="FZOG01000001">
    <property type="protein sequence ID" value="SNR89660.1"/>
    <property type="molecule type" value="Genomic_DNA"/>
</dbReference>
<dbReference type="SUPFAM" id="SSF51120">
    <property type="entry name" value="beta-Roll"/>
    <property type="match status" value="1"/>
</dbReference>
<dbReference type="InterPro" id="IPR019959">
    <property type="entry name" value="T1SS-143_rpt-cont_dom"/>
</dbReference>
<dbReference type="Gene3D" id="3.40.50.410">
    <property type="entry name" value="von Willebrand factor, type A domain"/>
    <property type="match status" value="2"/>
</dbReference>
<evidence type="ECO:0000313" key="4">
    <source>
        <dbReference type="EMBL" id="SNR89660.1"/>
    </source>
</evidence>
<dbReference type="NCBIfam" id="TIGR03661">
    <property type="entry name" value="T1SS_VCA0849"/>
    <property type="match status" value="1"/>
</dbReference>
<proteinExistence type="predicted"/>
<dbReference type="NCBIfam" id="NF033682">
    <property type="entry name" value="retention_LapA"/>
    <property type="match status" value="1"/>
</dbReference>
<dbReference type="PRINTS" id="PR00313">
    <property type="entry name" value="CABNDNGRPT"/>
</dbReference>
<feature type="domain" description="VWFA" evidence="3">
    <location>
        <begin position="1595"/>
        <end position="1797"/>
    </location>
</feature>
<evidence type="ECO:0000259" key="3">
    <source>
        <dbReference type="PROSITE" id="PS50234"/>
    </source>
</evidence>
<gene>
    <name evidence="4" type="ORF">SAMN05216255_0855</name>
</gene>
<dbReference type="GO" id="GO:0005891">
    <property type="term" value="C:voltage-gated calcium channel complex"/>
    <property type="evidence" value="ECO:0007669"/>
    <property type="project" value="TreeGrafter"/>
</dbReference>